<sequence>MSPARTPRYTVPGLGVDEGRRIIDLLTLRLHALNDLALTLKHIHWNVVGPHFIAVHEMLDPQTAAVRDMADAAAERISALGGEPNGTPGALVKERTWDDYSVGRADAIAHLGALDLVYTGIIEDHRAAVEKAGELDPVTEDLLIEHLRGLEQFQWFVRAHLESSSGALSTAGADTEEAAAEAASPKRAASGSAPAKKTALPARRRGPRRRPRRRRSRRPPRAAAPPAEPHQREPPHHPLSRTPAQPHHSLTRPRPGRPPGQPLKDPAGPVCV</sequence>
<dbReference type="GO" id="GO:0008199">
    <property type="term" value="F:ferric iron binding"/>
    <property type="evidence" value="ECO:0007669"/>
    <property type="project" value="InterPro"/>
</dbReference>
<feature type="region of interest" description="Disordered" evidence="3">
    <location>
        <begin position="168"/>
        <end position="272"/>
    </location>
</feature>
<dbReference type="InterPro" id="IPR008331">
    <property type="entry name" value="Ferritin_DPS_dom"/>
</dbReference>
<feature type="compositionally biased region" description="Low complexity" evidence="3">
    <location>
        <begin position="180"/>
        <end position="189"/>
    </location>
</feature>
<dbReference type="EMBL" id="JACWUS010000001">
    <property type="protein sequence ID" value="MBD2827490.1"/>
    <property type="molecule type" value="Genomic_DNA"/>
</dbReference>
<dbReference type="CDD" id="cd01043">
    <property type="entry name" value="DPS"/>
    <property type="match status" value="1"/>
</dbReference>
<feature type="domain" description="Ferritin/DPS" evidence="4">
    <location>
        <begin position="24"/>
        <end position="162"/>
    </location>
</feature>
<evidence type="ECO:0000256" key="1">
    <source>
        <dbReference type="ARBA" id="ARBA00009497"/>
    </source>
</evidence>
<reference evidence="5" key="1">
    <citation type="journal article" date="2020" name="PLoS ONE">
        <title>Isolation and characterization of Streptomyces bacteriophages and Streptomyces strains encoding biosynthetic arsenals: Streptomyces strains and phages for antibiotic discovery.</title>
        <authorList>
            <person name="Montano E.T."/>
            <person name="Nideffer J.F."/>
            <person name="Brumage L."/>
            <person name="Erb M."/>
            <person name="Derman A.I."/>
            <person name="Davis J.P."/>
            <person name="Estrada E."/>
            <person name="Fu S."/>
            <person name="Le D."/>
            <person name="Vuppala A."/>
            <person name="Tran C."/>
            <person name="Luterstein E."/>
            <person name="Lakkaraju S."/>
            <person name="Panchagnula S."/>
            <person name="Ren C."/>
            <person name="Doan J."/>
            <person name="Tran S."/>
            <person name="Soriano J."/>
            <person name="Fujita Y."/>
            <person name="Gutala P."/>
            <person name="Fujii Q."/>
            <person name="Lee M."/>
            <person name="Bui A."/>
            <person name="Villarreal C."/>
            <person name="Shing S.R."/>
            <person name="Kim S."/>
            <person name="Freeman D."/>
            <person name="Racha V."/>
            <person name="Ho A."/>
            <person name="Kumar P."/>
            <person name="Falah K."/>
            <person name="Dawson T."/>
            <person name="Enustun E."/>
            <person name="Prichard A."/>
            <person name="Gomez A."/>
            <person name="Khanna K."/>
            <person name="Trigg S."/>
            <person name="Fernandez L."/>
            <person name="Pogliano K."/>
            <person name="Pogliano J."/>
        </authorList>
    </citation>
    <scope>NUCLEOTIDE SEQUENCE</scope>
    <source>
        <strain evidence="5">QF2</strain>
    </source>
</reference>
<feature type="compositionally biased region" description="Basic residues" evidence="3">
    <location>
        <begin position="202"/>
        <end position="220"/>
    </location>
</feature>
<protein>
    <submittedName>
        <fullName evidence="5">DNA starvation/stationary phase protection protein</fullName>
    </submittedName>
</protein>
<dbReference type="AlphaFoldDB" id="A0A927BH35"/>
<dbReference type="PROSITE" id="PS00818">
    <property type="entry name" value="DPS_1"/>
    <property type="match status" value="1"/>
</dbReference>
<proteinExistence type="inferred from homology"/>
<dbReference type="Pfam" id="PF00210">
    <property type="entry name" value="Ferritin"/>
    <property type="match status" value="1"/>
</dbReference>
<dbReference type="InterPro" id="IPR009078">
    <property type="entry name" value="Ferritin-like_SF"/>
</dbReference>
<comment type="similarity">
    <text evidence="1 2">Belongs to the Dps family.</text>
</comment>
<dbReference type="InterPro" id="IPR012347">
    <property type="entry name" value="Ferritin-like"/>
</dbReference>
<dbReference type="SUPFAM" id="SSF47240">
    <property type="entry name" value="Ferritin-like"/>
    <property type="match status" value="1"/>
</dbReference>
<organism evidence="5">
    <name type="scientific">Streptomyces globisporus</name>
    <dbReference type="NCBI Taxonomy" id="1908"/>
    <lineage>
        <taxon>Bacteria</taxon>
        <taxon>Bacillati</taxon>
        <taxon>Actinomycetota</taxon>
        <taxon>Actinomycetes</taxon>
        <taxon>Kitasatosporales</taxon>
        <taxon>Streptomycetaceae</taxon>
        <taxon>Streptomyces</taxon>
    </lineage>
</organism>
<gene>
    <name evidence="5" type="ORF">ID875_01920</name>
</gene>
<dbReference type="InterPro" id="IPR023188">
    <property type="entry name" value="DPS_DNA-bd_CS"/>
</dbReference>
<evidence type="ECO:0000313" key="5">
    <source>
        <dbReference type="EMBL" id="MBD2827490.1"/>
    </source>
</evidence>
<dbReference type="GO" id="GO:0016722">
    <property type="term" value="F:oxidoreductase activity, acting on metal ions"/>
    <property type="evidence" value="ECO:0007669"/>
    <property type="project" value="InterPro"/>
</dbReference>
<dbReference type="PANTHER" id="PTHR42932:SF3">
    <property type="entry name" value="DNA PROTECTION DURING STARVATION PROTEIN"/>
    <property type="match status" value="1"/>
</dbReference>
<evidence type="ECO:0000259" key="4">
    <source>
        <dbReference type="Pfam" id="PF00210"/>
    </source>
</evidence>
<accession>A0A927BH35</accession>
<comment type="caution">
    <text evidence="5">The sequence shown here is derived from an EMBL/GenBank/DDBJ whole genome shotgun (WGS) entry which is preliminary data.</text>
</comment>
<dbReference type="PANTHER" id="PTHR42932">
    <property type="entry name" value="GENERAL STRESS PROTEIN 20U"/>
    <property type="match status" value="1"/>
</dbReference>
<evidence type="ECO:0000256" key="2">
    <source>
        <dbReference type="RuleBase" id="RU003875"/>
    </source>
</evidence>
<evidence type="ECO:0000256" key="3">
    <source>
        <dbReference type="SAM" id="MobiDB-lite"/>
    </source>
</evidence>
<name>A0A927BH35_STRGL</name>
<dbReference type="Gene3D" id="1.20.1260.10">
    <property type="match status" value="1"/>
</dbReference>
<dbReference type="InterPro" id="IPR002177">
    <property type="entry name" value="DPS_DNA-bd"/>
</dbReference>
<dbReference type="PRINTS" id="PR01346">
    <property type="entry name" value="HELNAPAPROT"/>
</dbReference>